<reference evidence="1" key="2">
    <citation type="submission" date="2021-04" db="EMBL/GenBank/DDBJ databases">
        <authorList>
            <person name="Gilroy R."/>
        </authorList>
    </citation>
    <scope>NUCLEOTIDE SEQUENCE</scope>
    <source>
        <strain evidence="1">ChiSjej5B23-15282</strain>
    </source>
</reference>
<dbReference type="Proteomes" id="UP000824243">
    <property type="component" value="Unassembled WGS sequence"/>
</dbReference>
<dbReference type="AlphaFoldDB" id="A0A9D1VXS7"/>
<evidence type="ECO:0000313" key="1">
    <source>
        <dbReference type="EMBL" id="HIX48781.1"/>
    </source>
</evidence>
<evidence type="ECO:0000313" key="2">
    <source>
        <dbReference type="Proteomes" id="UP000824243"/>
    </source>
</evidence>
<gene>
    <name evidence="1" type="ORF">H9981_07215</name>
</gene>
<accession>A0A9D1VXS7</accession>
<organism evidence="1 2">
    <name type="scientific">Candidatus Mediterraneibacter caccavium</name>
    <dbReference type="NCBI Taxonomy" id="2838661"/>
    <lineage>
        <taxon>Bacteria</taxon>
        <taxon>Bacillati</taxon>
        <taxon>Bacillota</taxon>
        <taxon>Clostridia</taxon>
        <taxon>Lachnospirales</taxon>
        <taxon>Lachnospiraceae</taxon>
        <taxon>Mediterraneibacter</taxon>
    </lineage>
</organism>
<sequence>MDNQIYNILNDMSDYLNVSQMKKLQEILIKRLEGTNEATEAVTNDAYD</sequence>
<name>A0A9D1VXS7_9FIRM</name>
<protein>
    <submittedName>
        <fullName evidence="1">Uncharacterized protein</fullName>
    </submittedName>
</protein>
<reference evidence="1" key="1">
    <citation type="journal article" date="2021" name="PeerJ">
        <title>Extensive microbial diversity within the chicken gut microbiome revealed by metagenomics and culture.</title>
        <authorList>
            <person name="Gilroy R."/>
            <person name="Ravi A."/>
            <person name="Getino M."/>
            <person name="Pursley I."/>
            <person name="Horton D.L."/>
            <person name="Alikhan N.F."/>
            <person name="Baker D."/>
            <person name="Gharbi K."/>
            <person name="Hall N."/>
            <person name="Watson M."/>
            <person name="Adriaenssens E.M."/>
            <person name="Foster-Nyarko E."/>
            <person name="Jarju S."/>
            <person name="Secka A."/>
            <person name="Antonio M."/>
            <person name="Oren A."/>
            <person name="Chaudhuri R.R."/>
            <person name="La Ragione R."/>
            <person name="Hildebrand F."/>
            <person name="Pallen M.J."/>
        </authorList>
    </citation>
    <scope>NUCLEOTIDE SEQUENCE</scope>
    <source>
        <strain evidence="1">ChiSjej5B23-15282</strain>
    </source>
</reference>
<dbReference type="EMBL" id="DXFA01000126">
    <property type="protein sequence ID" value="HIX48781.1"/>
    <property type="molecule type" value="Genomic_DNA"/>
</dbReference>
<comment type="caution">
    <text evidence="1">The sequence shown here is derived from an EMBL/GenBank/DDBJ whole genome shotgun (WGS) entry which is preliminary data.</text>
</comment>
<proteinExistence type="predicted"/>